<comment type="caution">
    <text evidence="1">The sequence shown here is derived from an EMBL/GenBank/DDBJ whole genome shotgun (WGS) entry which is preliminary data.</text>
</comment>
<dbReference type="InterPro" id="IPR043746">
    <property type="entry name" value="DUF5691"/>
</dbReference>
<dbReference type="eggNOG" id="ENOG5032SQJ">
    <property type="taxonomic scope" value="Bacteria"/>
</dbReference>
<dbReference type="RefSeq" id="WP_008482089.1">
    <property type="nucleotide sequence ID" value="NZ_AMRI01000001.1"/>
</dbReference>
<dbReference type="EMBL" id="AMRI01000001">
    <property type="protein sequence ID" value="EKE77825.1"/>
    <property type="molecule type" value="Genomic_DNA"/>
</dbReference>
<evidence type="ECO:0000313" key="1">
    <source>
        <dbReference type="EMBL" id="EKE77825.1"/>
    </source>
</evidence>
<gene>
    <name evidence="1" type="ORF">B3C1_00155</name>
</gene>
<dbReference type="OrthoDB" id="262508at2"/>
<keyword evidence="2" id="KW-1185">Reference proteome</keyword>
<dbReference type="Proteomes" id="UP000006755">
    <property type="component" value="Unassembled WGS sequence"/>
</dbReference>
<dbReference type="AlphaFoldDB" id="K2KKB2"/>
<dbReference type="STRING" id="745411.B3C1_00155"/>
<proteinExistence type="predicted"/>
<organism evidence="1 2">
    <name type="scientific">Gallaecimonas xiamenensis 3-C-1</name>
    <dbReference type="NCBI Taxonomy" id="745411"/>
    <lineage>
        <taxon>Bacteria</taxon>
        <taxon>Pseudomonadati</taxon>
        <taxon>Pseudomonadota</taxon>
        <taxon>Gammaproteobacteria</taxon>
        <taxon>Enterobacterales</taxon>
        <taxon>Gallaecimonadaceae</taxon>
        <taxon>Gallaecimonas</taxon>
    </lineage>
</organism>
<reference evidence="1 2" key="1">
    <citation type="journal article" date="2012" name="J. Bacteriol.">
        <title>Genome Sequence of Gallaecimonas xiamenensis Type Strain 3-C-1.</title>
        <authorList>
            <person name="Lai Q."/>
            <person name="Wang L."/>
            <person name="Wang W."/>
            <person name="Shao Z."/>
        </authorList>
    </citation>
    <scope>NUCLEOTIDE SEQUENCE [LARGE SCALE GENOMIC DNA]</scope>
    <source>
        <strain evidence="1 2">3-C-1</strain>
    </source>
</reference>
<dbReference type="Pfam" id="PF18944">
    <property type="entry name" value="DUF5691"/>
    <property type="match status" value="1"/>
</dbReference>
<sequence>MLNQDTLGSLDQQTEKLLMRWAMGHNGLPEADLPPHWLALLQDLPAPQQASAALALLSQVQAAMLAISPPAQLKVSAAIPLPALPLLPTPLRPLFRRCLGQPQGYVQATLALLERRGYAPHPADWFVEQGDQVQLASVQPWYQWRDETRDNKAPPEDTLSQDNWDAWPPQQRLAQCQALRRQDPAQARVLLMACAAKEKAANRQRLLECLADNLSSADAPYLTELLGDRAEGIRLFAQRMLLRLDCLPKDQQAQQQAQALELAAGFEVKSTGLLRRSKELIPQKLKSSRKAADRTQLLATTSPRALAEALQLTLAELVTAWSFQANSDDDNLVLVEQLRHSLDHSLLGLLLDRLFADIDGHGLTYQHLRLLRPLTEAMDSPQRQQLALRLLASQEWEDDLDFEDIGINLRLDSLPLGKEDFLALPRWRRFCQELGQAIREEEASKVQGTCLDLAALGLWLPRNTATAIIEQLTGLGLSYSDPLLNHLKFNVALAQAGTADMDNCKQG</sequence>
<protein>
    <submittedName>
        <fullName evidence="1">Uncharacterized protein</fullName>
    </submittedName>
</protein>
<evidence type="ECO:0000313" key="2">
    <source>
        <dbReference type="Proteomes" id="UP000006755"/>
    </source>
</evidence>
<accession>K2KKB2</accession>
<name>K2KKB2_9GAMM</name>